<reference evidence="1 2" key="1">
    <citation type="journal article" date="2020" name="Nature">
        <title>Bacterial chemolithoautotrophy via manganese oxidation.</title>
        <authorList>
            <person name="Yu H."/>
            <person name="Leadbetter J.R."/>
        </authorList>
    </citation>
    <scope>NUCLEOTIDE SEQUENCE [LARGE SCALE GENOMIC DNA]</scope>
    <source>
        <strain evidence="1 2">Mn-1</strain>
    </source>
</reference>
<dbReference type="Proteomes" id="UP000534783">
    <property type="component" value="Unassembled WGS sequence"/>
</dbReference>
<evidence type="ECO:0000313" key="2">
    <source>
        <dbReference type="Proteomes" id="UP000534783"/>
    </source>
</evidence>
<dbReference type="EMBL" id="VTOW01000001">
    <property type="protein sequence ID" value="NKE70874.1"/>
    <property type="molecule type" value="Genomic_DNA"/>
</dbReference>
<dbReference type="RefSeq" id="WP_168059106.1">
    <property type="nucleotide sequence ID" value="NZ_VTOW01000001.1"/>
</dbReference>
<gene>
    <name evidence="1" type="ORF">MNODULE_08995</name>
</gene>
<dbReference type="GO" id="GO:0016811">
    <property type="term" value="F:hydrolase activity, acting on carbon-nitrogen (but not peptide) bonds, in linear amides"/>
    <property type="evidence" value="ECO:0007669"/>
    <property type="project" value="InterPro"/>
</dbReference>
<accession>A0A7X6DPC8</accession>
<proteinExistence type="predicted"/>
<dbReference type="PANTHER" id="PTHR31891">
    <property type="entry name" value="FORMAMIDASE C869.04-RELATED"/>
    <property type="match status" value="1"/>
</dbReference>
<dbReference type="Gene3D" id="2.60.120.580">
    <property type="entry name" value="Acetamidase/Formamidase-like domains"/>
    <property type="match status" value="1"/>
</dbReference>
<comment type="caution">
    <text evidence="1">The sequence shown here is derived from an EMBL/GenBank/DDBJ whole genome shotgun (WGS) entry which is preliminary data.</text>
</comment>
<dbReference type="SUPFAM" id="SSF141130">
    <property type="entry name" value="Acetamidase/Formamidase-like"/>
    <property type="match status" value="1"/>
</dbReference>
<protein>
    <submittedName>
        <fullName evidence="1">Acetamidase/formamidase family protein</fullName>
    </submittedName>
</protein>
<dbReference type="InterPro" id="IPR054833">
    <property type="entry name" value="FormamaseFmdA"/>
</dbReference>
<sequence>MPKTLIKVDFSKTPEKQSEVIHNRWHPDIPMAVMVKPGEEFRIECLDWTGGQIANNDSANDVRDVDLTQVHYLSGPVGVEGAKPGDLLVVDILDVGTLAESEWGFTGLFARENGGGFLVDHYPEARKACWDFHGIYTTSRQIPHVKFAGIMHPGLIGCMPSKELLAEWNKRETALVATDPDRVPPLATLPNVKSAVMGGLRGTAAETAAKTGARTVPPREHGGNCDIKNLSRGSRVYFPVYVKNAGLSMGDIHFSQGDGEITFCGAIEMAGYLDLRVDLIKGGMEKYGIKNPIFQPSPMEPRYTDYLIFEGISVDEKGKQFYLDPHVAYRMACLNAIEYLKKFGYTGEQAYAILGTAPVEGHISGIVDIPNACATLWLPTGIFDFDIKPTAAGPVKLNMKGVDLAKAS</sequence>
<organism evidence="1 2">
    <name type="scientific">Candidatus Manganitrophus noduliformans</name>
    <dbReference type="NCBI Taxonomy" id="2606439"/>
    <lineage>
        <taxon>Bacteria</taxon>
        <taxon>Pseudomonadati</taxon>
        <taxon>Nitrospirota</taxon>
        <taxon>Nitrospiria</taxon>
        <taxon>Candidatus Troglogloeales</taxon>
        <taxon>Candidatus Manganitrophaceae</taxon>
        <taxon>Candidatus Manganitrophus</taxon>
    </lineage>
</organism>
<dbReference type="AlphaFoldDB" id="A0A7X6DPC8"/>
<dbReference type="PANTHER" id="PTHR31891:SF1">
    <property type="entry name" value="FORMAMIDASE C869.04-RELATED"/>
    <property type="match status" value="1"/>
</dbReference>
<dbReference type="InterPro" id="IPR004304">
    <property type="entry name" value="FmdA_AmdA"/>
</dbReference>
<evidence type="ECO:0000313" key="1">
    <source>
        <dbReference type="EMBL" id="NKE70874.1"/>
    </source>
</evidence>
<dbReference type="NCBIfam" id="NF045496">
    <property type="entry name" value="FormamaseFmdA"/>
    <property type="match status" value="1"/>
</dbReference>
<name>A0A7X6DPC8_9BACT</name>
<dbReference type="Pfam" id="PF03069">
    <property type="entry name" value="FmdA_AmdA"/>
    <property type="match status" value="1"/>
</dbReference>
<keyword evidence="2" id="KW-1185">Reference proteome</keyword>